<dbReference type="InterPro" id="IPR011335">
    <property type="entry name" value="Restrct_endonuc-II-like"/>
</dbReference>
<dbReference type="InterPro" id="IPR012296">
    <property type="entry name" value="Nuclease_put_TT1808"/>
</dbReference>
<accession>A0A212RLS7</accession>
<organism evidence="2 3">
    <name type="scientific">Thermoflexus hugenholtzii JAD2</name>
    <dbReference type="NCBI Taxonomy" id="877466"/>
    <lineage>
        <taxon>Bacteria</taxon>
        <taxon>Bacillati</taxon>
        <taxon>Chloroflexota</taxon>
        <taxon>Thermoflexia</taxon>
        <taxon>Thermoflexales</taxon>
        <taxon>Thermoflexaceae</taxon>
        <taxon>Thermoflexus</taxon>
    </lineage>
</organism>
<dbReference type="CDD" id="cd06260">
    <property type="entry name" value="DUF820-like"/>
    <property type="match status" value="1"/>
</dbReference>
<keyword evidence="2" id="KW-0540">Nuclease</keyword>
<evidence type="ECO:0000313" key="3">
    <source>
        <dbReference type="Proteomes" id="UP000197025"/>
    </source>
</evidence>
<dbReference type="Pfam" id="PF05685">
    <property type="entry name" value="Uma2"/>
    <property type="match status" value="1"/>
</dbReference>
<dbReference type="EMBL" id="FYEK01000067">
    <property type="protein sequence ID" value="SNB73302.1"/>
    <property type="molecule type" value="Genomic_DNA"/>
</dbReference>
<feature type="domain" description="Putative restriction endonuclease" evidence="1">
    <location>
        <begin position="2"/>
        <end position="91"/>
    </location>
</feature>
<evidence type="ECO:0000313" key="2">
    <source>
        <dbReference type="EMBL" id="SNB73302.1"/>
    </source>
</evidence>
<proteinExistence type="predicted"/>
<dbReference type="RefSeq" id="WP_268808081.1">
    <property type="nucleotide sequence ID" value="NZ_FYEK01000067.1"/>
</dbReference>
<feature type="non-terminal residue" evidence="2">
    <location>
        <position position="93"/>
    </location>
</feature>
<dbReference type="PANTHER" id="PTHR35400:SF1">
    <property type="entry name" value="SLR1083 PROTEIN"/>
    <property type="match status" value="1"/>
</dbReference>
<gene>
    <name evidence="2" type="ORF">SAMN02746019_00017210</name>
</gene>
<keyword evidence="2" id="KW-0378">Hydrolase</keyword>
<protein>
    <submittedName>
        <fullName evidence="2">Putative restriction endonuclease</fullName>
    </submittedName>
</protein>
<name>A0A212RLS7_9CHLR</name>
<dbReference type="SUPFAM" id="SSF52980">
    <property type="entry name" value="Restriction endonuclease-like"/>
    <property type="match status" value="1"/>
</dbReference>
<keyword evidence="3" id="KW-1185">Reference proteome</keyword>
<dbReference type="Proteomes" id="UP000197025">
    <property type="component" value="Unassembled WGS sequence"/>
</dbReference>
<keyword evidence="2" id="KW-0255">Endonuclease</keyword>
<dbReference type="AlphaFoldDB" id="A0A212RLS7"/>
<dbReference type="InterPro" id="IPR008538">
    <property type="entry name" value="Uma2"/>
</dbReference>
<sequence length="93" mass="10221">MELIEGELVTMSPIGSRHAATVARLTALLFPIRGRGILWVQNPIRLGAHSEPQPDVALLRYRPDFYASAHPGPEDVLLVVEVAETSADYDRSV</sequence>
<dbReference type="GO" id="GO:0004519">
    <property type="term" value="F:endonuclease activity"/>
    <property type="evidence" value="ECO:0007669"/>
    <property type="project" value="UniProtKB-KW"/>
</dbReference>
<dbReference type="PANTHER" id="PTHR35400">
    <property type="entry name" value="SLR1083 PROTEIN"/>
    <property type="match status" value="1"/>
</dbReference>
<evidence type="ECO:0000259" key="1">
    <source>
        <dbReference type="Pfam" id="PF05685"/>
    </source>
</evidence>
<dbReference type="InParanoid" id="A0A212RLS7"/>
<dbReference type="Gene3D" id="3.90.1570.10">
    <property type="entry name" value="tt1808, chain A"/>
    <property type="match status" value="1"/>
</dbReference>
<reference evidence="3" key="1">
    <citation type="submission" date="2017-06" db="EMBL/GenBank/DDBJ databases">
        <authorList>
            <person name="Varghese N."/>
            <person name="Submissions S."/>
        </authorList>
    </citation>
    <scope>NUCLEOTIDE SEQUENCE [LARGE SCALE GENOMIC DNA]</scope>
    <source>
        <strain evidence="3">JAD2</strain>
    </source>
</reference>